<evidence type="ECO:0000313" key="8">
    <source>
        <dbReference type="EMBL" id="AEB15489.1"/>
    </source>
</evidence>
<dbReference type="HOGENOM" id="CLU_089926_1_0_12"/>
<reference evidence="9" key="1">
    <citation type="submission" date="2011-04" db="EMBL/GenBank/DDBJ databases">
        <title>The complete genome of plasmid of Treponema succinifaciens DSM 2489.</title>
        <authorList>
            <person name="Lucas S."/>
            <person name="Copeland A."/>
            <person name="Lapidus A."/>
            <person name="Bruce D."/>
            <person name="Goodwin L."/>
            <person name="Pitluck S."/>
            <person name="Peters L."/>
            <person name="Kyrpides N."/>
            <person name="Mavromatis K."/>
            <person name="Ivanova N."/>
            <person name="Ovchinnikova G."/>
            <person name="Teshima H."/>
            <person name="Detter J.C."/>
            <person name="Tapia R."/>
            <person name="Han C."/>
            <person name="Land M."/>
            <person name="Hauser L."/>
            <person name="Markowitz V."/>
            <person name="Cheng J.-F."/>
            <person name="Hugenholtz P."/>
            <person name="Woyke T."/>
            <person name="Wu D."/>
            <person name="Gronow S."/>
            <person name="Wellnitz S."/>
            <person name="Brambilla E."/>
            <person name="Klenk H.-P."/>
            <person name="Eisen J.A."/>
        </authorList>
    </citation>
    <scope>NUCLEOTIDE SEQUENCE [LARGE SCALE GENOMIC DNA]</scope>
    <source>
        <strain evidence="9">ATCC 33096 / DSM 2489 / 6091</strain>
        <plasmid evidence="9">Plasmid pTRESU01</plasmid>
    </source>
</reference>
<dbReference type="EC" id="1.97.1.-" evidence="7"/>
<keyword evidence="9" id="KW-1185">Reference proteome</keyword>
<dbReference type="Proteomes" id="UP000006852">
    <property type="component" value="Plasmid pTRESU01"/>
</dbReference>
<evidence type="ECO:0000256" key="5">
    <source>
        <dbReference type="ARBA" id="ARBA00023004"/>
    </source>
</evidence>
<dbReference type="AlphaFoldDB" id="F2NYJ0"/>
<evidence type="ECO:0000313" key="9">
    <source>
        <dbReference type="Proteomes" id="UP000006852"/>
    </source>
</evidence>
<protein>
    <recommendedName>
        <fullName evidence="7">Anaerobic ribonucleoside-triphosphate reductase-activating protein</fullName>
        <ecNumber evidence="7">1.97.1.-</ecNumber>
    </recommendedName>
</protein>
<dbReference type="GO" id="GO:0051539">
    <property type="term" value="F:4 iron, 4 sulfur cluster binding"/>
    <property type="evidence" value="ECO:0007669"/>
    <property type="project" value="UniProtKB-KW"/>
</dbReference>
<keyword evidence="2" id="KW-0004">4Fe-4S</keyword>
<dbReference type="InterPro" id="IPR013785">
    <property type="entry name" value="Aldolase_TIM"/>
</dbReference>
<gene>
    <name evidence="8" type="ordered locus">Tresu_2628</name>
</gene>
<dbReference type="InterPro" id="IPR058240">
    <property type="entry name" value="rSAM_sf"/>
</dbReference>
<keyword evidence="5" id="KW-0408">Iron</keyword>
<comment type="cofactor">
    <cofactor evidence="1">
        <name>[4Fe-4S] cluster</name>
        <dbReference type="ChEBI" id="CHEBI:49883"/>
    </cofactor>
</comment>
<dbReference type="SFLD" id="SFLDS00029">
    <property type="entry name" value="Radical_SAM"/>
    <property type="match status" value="1"/>
</dbReference>
<evidence type="ECO:0000256" key="1">
    <source>
        <dbReference type="ARBA" id="ARBA00001966"/>
    </source>
</evidence>
<dbReference type="InterPro" id="IPR012837">
    <property type="entry name" value="NrdG"/>
</dbReference>
<proteinExistence type="inferred from homology"/>
<dbReference type="Pfam" id="PF13353">
    <property type="entry name" value="Fer4_12"/>
    <property type="match status" value="1"/>
</dbReference>
<keyword evidence="8" id="KW-0614">Plasmid</keyword>
<evidence type="ECO:0000256" key="7">
    <source>
        <dbReference type="PIRNR" id="PIRNR000368"/>
    </source>
</evidence>
<evidence type="ECO:0000256" key="6">
    <source>
        <dbReference type="ARBA" id="ARBA00023014"/>
    </source>
</evidence>
<dbReference type="eggNOG" id="COG0602">
    <property type="taxonomic scope" value="Bacteria"/>
</dbReference>
<evidence type="ECO:0000256" key="2">
    <source>
        <dbReference type="ARBA" id="ARBA00022485"/>
    </source>
</evidence>
<dbReference type="GO" id="GO:0043365">
    <property type="term" value="F:[formate-C-acetyltransferase]-activating enzyme activity"/>
    <property type="evidence" value="ECO:0007669"/>
    <property type="project" value="InterPro"/>
</dbReference>
<keyword evidence="7" id="KW-0560">Oxidoreductase</keyword>
<dbReference type="KEGG" id="tsu:Tresu_2628"/>
<dbReference type="PANTHER" id="PTHR30352:SF2">
    <property type="entry name" value="ANAEROBIC RIBONUCLEOSIDE-TRIPHOSPHATE REDUCTASE-ACTIVATING PROTEIN"/>
    <property type="match status" value="1"/>
</dbReference>
<organism evidence="8 9">
    <name type="scientific">Treponema succinifaciens (strain ATCC 33096 / DSM 2489 / 6091)</name>
    <dbReference type="NCBI Taxonomy" id="869209"/>
    <lineage>
        <taxon>Bacteria</taxon>
        <taxon>Pseudomonadati</taxon>
        <taxon>Spirochaetota</taxon>
        <taxon>Spirochaetia</taxon>
        <taxon>Spirochaetales</taxon>
        <taxon>Treponemataceae</taxon>
        <taxon>Treponema</taxon>
    </lineage>
</organism>
<keyword evidence="6" id="KW-0411">Iron-sulfur</keyword>
<dbReference type="Gene3D" id="3.20.20.70">
    <property type="entry name" value="Aldolase class I"/>
    <property type="match status" value="1"/>
</dbReference>
<dbReference type="EMBL" id="CP002632">
    <property type="protein sequence ID" value="AEB15489.1"/>
    <property type="molecule type" value="Genomic_DNA"/>
</dbReference>
<comment type="similarity">
    <text evidence="7">Belongs to the organic radical-activating enzymes family.</text>
</comment>
<dbReference type="InterPro" id="IPR034457">
    <property type="entry name" value="Organic_radical-activating"/>
</dbReference>
<dbReference type="PIRSF" id="PIRSF000368">
    <property type="entry name" value="NrdG"/>
    <property type="match status" value="1"/>
</dbReference>
<sequence length="181" mass="20540">MRINNYIEGSCVNGPGFRFCIWVQGCKRGCPGCFNKEACKMQGGQEMDISEIFRIINRKKYDGISVSGGEPFYQKNDLELLLKTAKEQKLNTLVFTGFLYEELLKDCSSILRYCDYLIDGPYIRELPSHCKYAGSGNQRYLKLRDGLIESDLTFSTEDSSECEIIINPDGIVTTTGFFDIL</sequence>
<evidence type="ECO:0000256" key="3">
    <source>
        <dbReference type="ARBA" id="ARBA00022691"/>
    </source>
</evidence>
<dbReference type="GO" id="GO:0046872">
    <property type="term" value="F:metal ion binding"/>
    <property type="evidence" value="ECO:0007669"/>
    <property type="project" value="UniProtKB-KW"/>
</dbReference>
<accession>F2NYJ0</accession>
<evidence type="ECO:0000256" key="4">
    <source>
        <dbReference type="ARBA" id="ARBA00022723"/>
    </source>
</evidence>
<name>F2NYJ0_TRES6</name>
<dbReference type="GO" id="GO:0004748">
    <property type="term" value="F:ribonucleoside-diphosphate reductase activity, thioredoxin disulfide as acceptor"/>
    <property type="evidence" value="ECO:0007669"/>
    <property type="project" value="TreeGrafter"/>
</dbReference>
<dbReference type="PANTHER" id="PTHR30352">
    <property type="entry name" value="PYRUVATE FORMATE-LYASE-ACTIVATING ENZYME"/>
    <property type="match status" value="1"/>
</dbReference>
<geneLocation type="plasmid" evidence="8 9">
    <name>pTRESU01</name>
</geneLocation>
<dbReference type="SFLD" id="SFLDF00299">
    <property type="entry name" value="anaerobic_ribonucleoside-triph"/>
    <property type="match status" value="1"/>
</dbReference>
<keyword evidence="4" id="KW-0479">Metal-binding</keyword>
<dbReference type="InterPro" id="IPR007197">
    <property type="entry name" value="rSAM"/>
</dbReference>
<dbReference type="SFLD" id="SFLDG01063">
    <property type="entry name" value="activating_enzymes__group_1"/>
    <property type="match status" value="1"/>
</dbReference>
<comment type="function">
    <text evidence="7">Activation of anaerobic ribonucleoside-triphosphate reductase under anaerobic conditions by generation of an organic free radical, using S-adenosylmethionine and reduced flavodoxin as cosubstrates to produce 5'-deoxy-adenosine.</text>
</comment>
<dbReference type="SUPFAM" id="SSF102114">
    <property type="entry name" value="Radical SAM enzymes"/>
    <property type="match status" value="1"/>
</dbReference>
<keyword evidence="3" id="KW-0949">S-adenosyl-L-methionine</keyword>
<dbReference type="SFLD" id="SFLDG01066">
    <property type="entry name" value="organic_radical-activating_enz"/>
    <property type="match status" value="1"/>
</dbReference>